<evidence type="ECO:0000256" key="5">
    <source>
        <dbReference type="ARBA" id="ARBA00023163"/>
    </source>
</evidence>
<keyword evidence="8" id="KW-1185">Reference proteome</keyword>
<evidence type="ECO:0000256" key="1">
    <source>
        <dbReference type="ARBA" id="ARBA00022670"/>
    </source>
</evidence>
<evidence type="ECO:0000313" key="8">
    <source>
        <dbReference type="Proteomes" id="UP000284202"/>
    </source>
</evidence>
<dbReference type="Pfam" id="PF00717">
    <property type="entry name" value="Peptidase_S24"/>
    <property type="match status" value="1"/>
</dbReference>
<dbReference type="AlphaFoldDB" id="A0A418T2E4"/>
<organism evidence="7 8">
    <name type="scientific">Paracoccus onubensis</name>
    <dbReference type="NCBI Taxonomy" id="1675788"/>
    <lineage>
        <taxon>Bacteria</taxon>
        <taxon>Pseudomonadati</taxon>
        <taxon>Pseudomonadota</taxon>
        <taxon>Alphaproteobacteria</taxon>
        <taxon>Rhodobacterales</taxon>
        <taxon>Paracoccaceae</taxon>
        <taxon>Paracoccus</taxon>
    </lineage>
</organism>
<evidence type="ECO:0000256" key="4">
    <source>
        <dbReference type="ARBA" id="ARBA00023125"/>
    </source>
</evidence>
<feature type="domain" description="Peptidase S24/S26A/S26B/S26C" evidence="6">
    <location>
        <begin position="96"/>
        <end position="226"/>
    </location>
</feature>
<name>A0A418T2E4_9RHOB</name>
<dbReference type="InterPro" id="IPR036286">
    <property type="entry name" value="LexA/Signal_pep-like_sf"/>
</dbReference>
<reference evidence="8" key="1">
    <citation type="submission" date="2018-09" db="EMBL/GenBank/DDBJ databases">
        <title>Acidovorax cavernicola nov. sp. isolated from Gruta de las Maravillas (Aracena, Spain).</title>
        <authorList>
            <person name="Jurado V."/>
            <person name="Gutierrez-Patricio S."/>
            <person name="Gonzalez-Pimentel J.L."/>
            <person name="Miller A.Z."/>
            <person name="Laiz L."/>
            <person name="Saiz-Jimenez C."/>
        </authorList>
    </citation>
    <scope>NUCLEOTIDE SEQUENCE [LARGE SCALE GENOMIC DNA]</scope>
    <source>
        <strain evidence="8">1011MAR3C25</strain>
    </source>
</reference>
<dbReference type="SUPFAM" id="SSF51306">
    <property type="entry name" value="LexA/Signal peptidase"/>
    <property type="match status" value="1"/>
</dbReference>
<dbReference type="CDD" id="cd06529">
    <property type="entry name" value="S24_LexA-like"/>
    <property type="match status" value="1"/>
</dbReference>
<dbReference type="OrthoDB" id="528805at2"/>
<keyword evidence="3" id="KW-0805">Transcription regulation</keyword>
<evidence type="ECO:0000256" key="2">
    <source>
        <dbReference type="ARBA" id="ARBA00022801"/>
    </source>
</evidence>
<comment type="caution">
    <text evidence="7">The sequence shown here is derived from an EMBL/GenBank/DDBJ whole genome shotgun (WGS) entry which is preliminary data.</text>
</comment>
<dbReference type="InterPro" id="IPR039418">
    <property type="entry name" value="LexA-like"/>
</dbReference>
<evidence type="ECO:0000259" key="6">
    <source>
        <dbReference type="Pfam" id="PF00717"/>
    </source>
</evidence>
<protein>
    <submittedName>
        <fullName evidence="7">S24 family peptidase</fullName>
    </submittedName>
</protein>
<dbReference type="Proteomes" id="UP000284202">
    <property type="component" value="Unassembled WGS sequence"/>
</dbReference>
<dbReference type="GO" id="GO:0016020">
    <property type="term" value="C:membrane"/>
    <property type="evidence" value="ECO:0007669"/>
    <property type="project" value="InterPro"/>
</dbReference>
<gene>
    <name evidence="7" type="ORF">D3P04_04960</name>
</gene>
<dbReference type="InterPro" id="IPR019756">
    <property type="entry name" value="Pept_S26A_signal_pept_1_Ser-AS"/>
</dbReference>
<dbReference type="PROSITE" id="PS00501">
    <property type="entry name" value="SPASE_I_1"/>
    <property type="match status" value="1"/>
</dbReference>
<evidence type="ECO:0000313" key="7">
    <source>
        <dbReference type="EMBL" id="RJE87392.1"/>
    </source>
</evidence>
<dbReference type="GO" id="GO:0003677">
    <property type="term" value="F:DNA binding"/>
    <property type="evidence" value="ECO:0007669"/>
    <property type="project" value="UniProtKB-KW"/>
</dbReference>
<dbReference type="PANTHER" id="PTHR40661">
    <property type="match status" value="1"/>
</dbReference>
<keyword evidence="5" id="KW-0804">Transcription</keyword>
<keyword evidence="4" id="KW-0238">DNA-binding</keyword>
<keyword evidence="2" id="KW-0378">Hydrolase</keyword>
<proteinExistence type="predicted"/>
<accession>A0A418T2E4</accession>
<dbReference type="InterPro" id="IPR015927">
    <property type="entry name" value="Peptidase_S24_S26A/B/C"/>
</dbReference>
<evidence type="ECO:0000256" key="3">
    <source>
        <dbReference type="ARBA" id="ARBA00023015"/>
    </source>
</evidence>
<dbReference type="GO" id="GO:0006508">
    <property type="term" value="P:proteolysis"/>
    <property type="evidence" value="ECO:0007669"/>
    <property type="project" value="UniProtKB-KW"/>
</dbReference>
<dbReference type="PANTHER" id="PTHR40661:SF3">
    <property type="entry name" value="FELS-1 PROPHAGE TRANSCRIPTIONAL REGULATOR"/>
    <property type="match status" value="1"/>
</dbReference>
<dbReference type="Gene3D" id="2.10.109.10">
    <property type="entry name" value="Umud Fragment, subunit A"/>
    <property type="match status" value="1"/>
</dbReference>
<dbReference type="EMBL" id="QZCG01000003">
    <property type="protein sequence ID" value="RJE87392.1"/>
    <property type="molecule type" value="Genomic_DNA"/>
</dbReference>
<keyword evidence="1" id="KW-0645">Protease</keyword>
<sequence length="234" mass="26413">MEPVVRPFHEIVQARLDELGENPFAMANKASISYDKLRSVLRNDGRRTDPKLEKAREICAALGLELYIGPPRETGPVERVEIAGEEFAHIPLHQAMLSAGAGAYNGQEEVIDHLAFRKDWLTRMGLAASMAGLARVHGDSMQPTLWPGDMVLIDTRITEPKIRKKDRRDQRRAPVYAIIDGGEARVKRIERPSEDVLMLISDNPDYSPEFRQGDDLKNIRVVGKVVWWGHTVKE</sequence>
<dbReference type="GO" id="GO:0004252">
    <property type="term" value="F:serine-type endopeptidase activity"/>
    <property type="evidence" value="ECO:0007669"/>
    <property type="project" value="InterPro"/>
</dbReference>